<dbReference type="EMBL" id="BEYU01000002">
    <property type="protein sequence ID" value="GBG24010.1"/>
    <property type="molecule type" value="Genomic_DNA"/>
</dbReference>
<keyword evidence="3" id="KW-0677">Repeat</keyword>
<dbReference type="InterPro" id="IPR038765">
    <property type="entry name" value="Papain-like_cys_pep_sf"/>
</dbReference>
<dbReference type="Pfam" id="PF23414">
    <property type="entry name" value="Beta-prop_EML_2"/>
    <property type="match status" value="1"/>
</dbReference>
<feature type="region of interest" description="Disordered" evidence="7">
    <location>
        <begin position="108"/>
        <end position="143"/>
    </location>
</feature>
<comment type="similarity">
    <text evidence="1">Belongs to the peptidase C2 family.</text>
</comment>
<evidence type="ECO:0000256" key="6">
    <source>
        <dbReference type="PROSITE-ProRule" id="PRU00239"/>
    </source>
</evidence>
<feature type="active site" evidence="4 6">
    <location>
        <position position="378"/>
    </location>
</feature>
<dbReference type="SUPFAM" id="SSF50998">
    <property type="entry name" value="Quinoprotein alcohol dehydrogenase-like"/>
    <property type="match status" value="1"/>
</dbReference>
<evidence type="ECO:0000256" key="4">
    <source>
        <dbReference type="PIRSR" id="PIRSR622684-1"/>
    </source>
</evidence>
<evidence type="ECO:0000256" key="7">
    <source>
        <dbReference type="SAM" id="MobiDB-lite"/>
    </source>
</evidence>
<name>A0A2R5FZ56_9STRA</name>
<dbReference type="PANTHER" id="PTHR13720">
    <property type="entry name" value="WD-40 REPEAT PROTEIN"/>
    <property type="match status" value="1"/>
</dbReference>
<dbReference type="SMART" id="SM00720">
    <property type="entry name" value="calpain_III"/>
    <property type="match status" value="1"/>
</dbReference>
<reference evidence="9 10" key="1">
    <citation type="submission" date="2017-12" db="EMBL/GenBank/DDBJ databases">
        <title>Sequencing, de novo assembly and annotation of complete genome of a new Thraustochytrid species, strain FCC1311.</title>
        <authorList>
            <person name="Sedici K."/>
            <person name="Godart F."/>
            <person name="Aiese Cigliano R."/>
            <person name="Sanseverino W."/>
            <person name="Barakat M."/>
            <person name="Ortet P."/>
            <person name="Marechal E."/>
            <person name="Cagnac O."/>
            <person name="Amato A."/>
        </authorList>
    </citation>
    <scope>NUCLEOTIDE SEQUENCE [LARGE SCALE GENOMIC DNA]</scope>
</reference>
<dbReference type="SUPFAM" id="SSF49758">
    <property type="entry name" value="Calpain large subunit, middle domain (domain III)"/>
    <property type="match status" value="1"/>
</dbReference>
<dbReference type="InParanoid" id="A0A2R5FZ56"/>
<evidence type="ECO:0000313" key="9">
    <source>
        <dbReference type="EMBL" id="GBG24010.1"/>
    </source>
</evidence>
<dbReference type="Pfam" id="PF23409">
    <property type="entry name" value="Beta-prop_EML"/>
    <property type="match status" value="1"/>
</dbReference>
<proteinExistence type="inferred from homology"/>
<dbReference type="InterPro" id="IPR000169">
    <property type="entry name" value="Pept_cys_AS"/>
</dbReference>
<dbReference type="GO" id="GO:0008017">
    <property type="term" value="F:microtubule binding"/>
    <property type="evidence" value="ECO:0007669"/>
    <property type="project" value="TreeGrafter"/>
</dbReference>
<keyword evidence="10" id="KW-1185">Reference proteome</keyword>
<feature type="domain" description="Calpain catalytic" evidence="8">
    <location>
        <begin position="137"/>
        <end position="445"/>
    </location>
</feature>
<accession>A0A2R5FZ56</accession>
<keyword evidence="2 5" id="KW-0853">WD repeat</keyword>
<dbReference type="InterPro" id="IPR001300">
    <property type="entry name" value="Peptidase_C2_calpain_cat"/>
</dbReference>
<sequence>MTSHWTIVRVGALKIDRYTDLSAAWDRAEQEVTTAVQKVIDRCERKGGERFVDNFFGPKKQDPDGASSFYGDGKAPNGNYANPAQCEWVRPRWARDCKAVDLGAKVDEESDIDMSDQDSVASDATQEEDAEENGFDPTSLSGSSRSFCDEGALFLDGVSANDVIQGRLGDCWLLSGMSVLASRPDLLAKVFWKSTSVGFERKMRKYGFRVCRFFKDHEWFFVIIDDRLPIFAKSGKPVFAHCKDRNELWVSLLEKAYAKLHGSYDALIGGYVDGALRDLTGLACEELVLREGHTGFHPKYAAWIRDGTLWNRCNEYANEWGCMMGCSIQPDPRDLKAGKVEQKVGDTGLMSRHAYALIDVGLVRTKDDGDVKLVRLRNPWGFGEWTGPWSDESPEFKRNLKALQNVFDRPICERKGVPSTILPVNGNARDGTFFMTWEDWTRYFTVFFAAIDFPDKWAGQRVTGAWTTKHSNAGGNHTCKTWMSNPKHRFRVLEPDSRIYIQLNQEDPRRKAGRAQAQMQQPLSFHILSLGDMQAGEVAKPPAKIPGTDDREQAPYKRHLSIDIDIPRLAKGDYVIVPSTFAPGAECKYTLQVYGSRPIALENGELIAEEEEYGVVEHIQVDFRRNSLPSKPASRRDLGALYAFEERRAELVERAKCQRVSMAALASSMTNAGNGRIDWTTWEQTMRSLGLEAIRAEFDAFSGSDSIIDAQELSRLVDAENVERQINGMQGDEAFADSVQGDEAAPRFSSGSSSAKMDESFTQTSAQKELLCGLVNAAKSLQRENDGLRAELQTVREEQARMMNVLLLYGKMLKCYDGEVLKPEALLKPVSTRPSPRPNLDALLRAATSASSVTRRTTVSNLQFSEDEFAGAGDEFLAVKPWKGAIFPPSHPPKSASSLQHTVDLDWVYGFNAKIRNAVFVNAENSLVYIAAALGVIYNPSTHTQKYFRAHTDDISCIDVDVSGRRVVTGQLGKKPFACVWDALTGELVCRLDDFEHKREITCVKFSSDGTEVLTVGGDDNHSLALYCASSGKLRKHAKGNKADCYFAHHNGDRFVTGGKKYMVFLDAQLKDKRAIFGQKGGAPAVVLCASRLADENDVLAGQEASFLLATGTADGRILLWSKEGKCVEAAEHGGGKDGKAPVKAIAFKNGHLYSGASDGSVKRWVLRGKRLEEDYEDEAATSTKFSSAVQAFAGEYIALGEGSIIAKNDETPVVVGHSSGELWGLAAHPASRCVVTTGDDQMLRVWNTKAFTQERSTKLPSGCRAAAWSHDGATLALGLVDNLVMLLDGATLKKKVTANLSVSKKTSNSRANARRGKARMPHISCLAFCRNNDFLAAGSNDTNVYVLDAKTLRKVYVCKASTATVTHIDFSACSTYLRTNDASYELLFYNVRTKSQRTSASSLKDMEWETTNCPLAWETQGVWPPEADGTDINACVRFSLTNDPAAPSLLATSDDLGKVNLYPYPFPERDETQVAFGEGHASHVTNVAYAGEDKLVSTGGNDCTLIQWQLVDSTRRVG</sequence>
<dbReference type="Pfam" id="PF00648">
    <property type="entry name" value="Peptidase_C2"/>
    <property type="match status" value="1"/>
</dbReference>
<keyword evidence="6" id="KW-0645">Protease</keyword>
<dbReference type="CDD" id="cd00044">
    <property type="entry name" value="CysPc"/>
    <property type="match status" value="1"/>
</dbReference>
<dbReference type="SUPFAM" id="SSF54001">
    <property type="entry name" value="Cysteine proteinases"/>
    <property type="match status" value="1"/>
</dbReference>
<dbReference type="InterPro" id="IPR001680">
    <property type="entry name" value="WD40_rpt"/>
</dbReference>
<dbReference type="Gene3D" id="3.90.70.10">
    <property type="entry name" value="Cysteine proteinases"/>
    <property type="match status" value="1"/>
</dbReference>
<dbReference type="GO" id="GO:0004198">
    <property type="term" value="F:calcium-dependent cysteine-type endopeptidase activity"/>
    <property type="evidence" value="ECO:0007669"/>
    <property type="project" value="InterPro"/>
</dbReference>
<dbReference type="InterPro" id="IPR055442">
    <property type="entry name" value="Beta-prop_EML-like_2nd"/>
</dbReference>
<dbReference type="PROSITE" id="PS00139">
    <property type="entry name" value="THIOL_PROTEASE_CYS"/>
    <property type="match status" value="1"/>
</dbReference>
<feature type="repeat" description="WD" evidence="5">
    <location>
        <begin position="1478"/>
        <end position="1511"/>
    </location>
</feature>
<dbReference type="Pfam" id="PF01067">
    <property type="entry name" value="Calpain_III"/>
    <property type="match status" value="1"/>
</dbReference>
<dbReference type="PANTHER" id="PTHR13720:SF33">
    <property type="entry name" value="HELP DOMAIN-CONTAINING PROTEIN"/>
    <property type="match status" value="1"/>
</dbReference>
<dbReference type="InterPro" id="IPR022682">
    <property type="entry name" value="Calpain_domain_III"/>
</dbReference>
<dbReference type="PRINTS" id="PR00704">
    <property type="entry name" value="CALPAIN"/>
</dbReference>
<dbReference type="InterPro" id="IPR022684">
    <property type="entry name" value="Calpain_cysteine_protease"/>
</dbReference>
<dbReference type="InterPro" id="IPR036213">
    <property type="entry name" value="Calpain_III_sf"/>
</dbReference>
<dbReference type="InterPro" id="IPR055439">
    <property type="entry name" value="Beta-prop_EML_1st"/>
</dbReference>
<evidence type="ECO:0000256" key="2">
    <source>
        <dbReference type="ARBA" id="ARBA00022574"/>
    </source>
</evidence>
<organism evidence="9 10">
    <name type="scientific">Hondaea fermentalgiana</name>
    <dbReference type="NCBI Taxonomy" id="2315210"/>
    <lineage>
        <taxon>Eukaryota</taxon>
        <taxon>Sar</taxon>
        <taxon>Stramenopiles</taxon>
        <taxon>Bigyra</taxon>
        <taxon>Labyrinthulomycetes</taxon>
        <taxon>Thraustochytrida</taxon>
        <taxon>Thraustochytriidae</taxon>
        <taxon>Hondaea</taxon>
    </lineage>
</organism>
<dbReference type="PROSITE" id="PS50294">
    <property type="entry name" value="WD_REPEATS_REGION"/>
    <property type="match status" value="1"/>
</dbReference>
<dbReference type="InterPro" id="IPR015943">
    <property type="entry name" value="WD40/YVTN_repeat-like_dom_sf"/>
</dbReference>
<dbReference type="InterPro" id="IPR022683">
    <property type="entry name" value="Calpain_III"/>
</dbReference>
<dbReference type="OrthoDB" id="47802at2759"/>
<evidence type="ECO:0000256" key="1">
    <source>
        <dbReference type="ARBA" id="ARBA00007623"/>
    </source>
</evidence>
<dbReference type="Proteomes" id="UP000241890">
    <property type="component" value="Unassembled WGS sequence"/>
</dbReference>
<gene>
    <name evidence="9" type="ORF">FCC1311_002282</name>
</gene>
<evidence type="ECO:0000256" key="3">
    <source>
        <dbReference type="ARBA" id="ARBA00022737"/>
    </source>
</evidence>
<feature type="region of interest" description="Disordered" evidence="7">
    <location>
        <begin position="54"/>
        <end position="74"/>
    </location>
</feature>
<evidence type="ECO:0000259" key="8">
    <source>
        <dbReference type="PROSITE" id="PS50203"/>
    </source>
</evidence>
<dbReference type="GO" id="GO:0006508">
    <property type="term" value="P:proteolysis"/>
    <property type="evidence" value="ECO:0007669"/>
    <property type="project" value="UniProtKB-KW"/>
</dbReference>
<protein>
    <submittedName>
        <fullName evidence="9">Calpain</fullName>
    </submittedName>
</protein>
<keyword evidence="6" id="KW-0788">Thiol protease</keyword>
<feature type="active site" evidence="4 6">
    <location>
        <position position="353"/>
    </location>
</feature>
<dbReference type="Gene3D" id="2.60.120.380">
    <property type="match status" value="1"/>
</dbReference>
<dbReference type="InterPro" id="IPR011047">
    <property type="entry name" value="Quinoprotein_ADH-like_sf"/>
</dbReference>
<dbReference type="Gene3D" id="2.130.10.10">
    <property type="entry name" value="YVTN repeat-like/Quinoprotein amine dehydrogenase"/>
    <property type="match status" value="2"/>
</dbReference>
<feature type="compositionally biased region" description="Acidic residues" evidence="7">
    <location>
        <begin position="125"/>
        <end position="134"/>
    </location>
</feature>
<evidence type="ECO:0000256" key="5">
    <source>
        <dbReference type="PROSITE-ProRule" id="PRU00221"/>
    </source>
</evidence>
<keyword evidence="6" id="KW-0378">Hydrolase</keyword>
<evidence type="ECO:0000313" key="10">
    <source>
        <dbReference type="Proteomes" id="UP000241890"/>
    </source>
</evidence>
<comment type="caution">
    <text evidence="9">The sequence shown here is derived from an EMBL/GenBank/DDBJ whole genome shotgun (WGS) entry which is preliminary data.</text>
</comment>
<dbReference type="SMART" id="SM00230">
    <property type="entry name" value="CysPc"/>
    <property type="match status" value="1"/>
</dbReference>
<feature type="active site" evidence="4 6">
    <location>
        <position position="171"/>
    </location>
</feature>
<dbReference type="InterPro" id="IPR050630">
    <property type="entry name" value="WD_repeat_EMAP"/>
</dbReference>
<dbReference type="PROSITE" id="PS50203">
    <property type="entry name" value="CALPAIN_CAT"/>
    <property type="match status" value="1"/>
</dbReference>
<dbReference type="SMART" id="SM00320">
    <property type="entry name" value="WD40"/>
    <property type="match status" value="9"/>
</dbReference>
<dbReference type="PROSITE" id="PS50082">
    <property type="entry name" value="WD_REPEATS_2"/>
    <property type="match status" value="1"/>
</dbReference>